<dbReference type="PANTHER" id="PTHR47642:SF5">
    <property type="entry name" value="ATP-DEPENDENT DNA HELICASE"/>
    <property type="match status" value="1"/>
</dbReference>
<evidence type="ECO:0000256" key="5">
    <source>
        <dbReference type="ARBA" id="ARBA00022840"/>
    </source>
</evidence>
<keyword evidence="1" id="KW-0547">Nucleotide-binding</keyword>
<dbReference type="Gene3D" id="2.30.30.940">
    <property type="match status" value="1"/>
</dbReference>
<keyword evidence="7" id="KW-0234">DNA repair</keyword>
<keyword evidence="2" id="KW-0227">DNA damage</keyword>
<sequence>MSIYQTSQQDCEQQLLEKFKDLIVEHNEQTGSNIPTEYELELSKTQTIAFERFKKGESLLILGSAGCGKSFLIKQFHKWITNNQQKTMYLTSTTGISAYNIGGITINSFMGIGTGESSVETLIRRLKYKTSIKNRIKMTDILVIDEISMMSASVFEKINHICQILKRSNKPFGGIQIILTGDFLQLETIFNSTTTLNNKSGDNRLIIESELFKKMFTKSTIVLQENFRQKTDTKYIDILMRIRKGLQNEEDIKTLQTRLLDTDNNSLIHLVSSNKKAQLINSKQLNKIKSDDIIFECQFSRYGNTETCDLLEKELLSQFSQRGIDTLKLRKGCRVLLIKNLDISLGLVNGSIGTVKDFINNKVVVEFDNGVTEQIGKIEWELEIDNSKIVATQIPFMLAYSITIHKSQSLSLDKAILDLADCFCNHMVYVALSRVRSLEGVYLHSFNPKKITVNEKLLDFINEIETKN</sequence>
<dbReference type="GO" id="GO:0003678">
    <property type="term" value="F:DNA helicase activity"/>
    <property type="evidence" value="ECO:0007669"/>
    <property type="project" value="InterPro"/>
</dbReference>
<dbReference type="InterPro" id="IPR051055">
    <property type="entry name" value="PIF1_helicase"/>
</dbReference>
<keyword evidence="8" id="KW-0413">Isomerase</keyword>
<dbReference type="Pfam" id="PF21530">
    <property type="entry name" value="Pif1_2B_dom"/>
    <property type="match status" value="1"/>
</dbReference>
<reference evidence="10" key="1">
    <citation type="journal article" date="2020" name="Nature">
        <title>Giant virus diversity and host interactions through global metagenomics.</title>
        <authorList>
            <person name="Schulz F."/>
            <person name="Roux S."/>
            <person name="Paez-Espino D."/>
            <person name="Jungbluth S."/>
            <person name="Walsh D.A."/>
            <person name="Denef V.J."/>
            <person name="McMahon K.D."/>
            <person name="Konstantinidis K.T."/>
            <person name="Eloe-Fadrosh E.A."/>
            <person name="Kyrpides N.C."/>
            <person name="Woyke T."/>
        </authorList>
    </citation>
    <scope>NUCLEOTIDE SEQUENCE</scope>
    <source>
        <strain evidence="10">GVMAG-S-1091796-13</strain>
    </source>
</reference>
<keyword evidence="4" id="KW-0347">Helicase</keyword>
<evidence type="ECO:0000256" key="1">
    <source>
        <dbReference type="ARBA" id="ARBA00022741"/>
    </source>
</evidence>
<keyword evidence="6" id="KW-0238">DNA-binding</keyword>
<protein>
    <recommendedName>
        <fullName evidence="9">AAA+ ATPase domain-containing protein</fullName>
    </recommendedName>
</protein>
<dbReference type="GO" id="GO:0000723">
    <property type="term" value="P:telomere maintenance"/>
    <property type="evidence" value="ECO:0007669"/>
    <property type="project" value="InterPro"/>
</dbReference>
<evidence type="ECO:0000256" key="8">
    <source>
        <dbReference type="ARBA" id="ARBA00023235"/>
    </source>
</evidence>
<dbReference type="InterPro" id="IPR010285">
    <property type="entry name" value="DNA_helicase_pif1-like_DEAD"/>
</dbReference>
<evidence type="ECO:0000256" key="2">
    <source>
        <dbReference type="ARBA" id="ARBA00022763"/>
    </source>
</evidence>
<keyword evidence="5" id="KW-0067">ATP-binding</keyword>
<dbReference type="PANTHER" id="PTHR47642">
    <property type="entry name" value="ATP-DEPENDENT DNA HELICASE"/>
    <property type="match status" value="1"/>
</dbReference>
<evidence type="ECO:0000256" key="4">
    <source>
        <dbReference type="ARBA" id="ARBA00022806"/>
    </source>
</evidence>
<dbReference type="EMBL" id="MN740714">
    <property type="protein sequence ID" value="QHS80505.1"/>
    <property type="molecule type" value="Genomic_DNA"/>
</dbReference>
<dbReference type="AlphaFoldDB" id="A0A6C0AMI7"/>
<feature type="domain" description="AAA+ ATPase" evidence="9">
    <location>
        <begin position="55"/>
        <end position="202"/>
    </location>
</feature>
<keyword evidence="3" id="KW-0378">Hydrolase</keyword>
<dbReference type="InterPro" id="IPR003593">
    <property type="entry name" value="AAA+_ATPase"/>
</dbReference>
<organism evidence="10">
    <name type="scientific">viral metagenome</name>
    <dbReference type="NCBI Taxonomy" id="1070528"/>
    <lineage>
        <taxon>unclassified sequences</taxon>
        <taxon>metagenomes</taxon>
        <taxon>organismal metagenomes</taxon>
    </lineage>
</organism>
<proteinExistence type="predicted"/>
<dbReference type="Gene3D" id="3.40.50.300">
    <property type="entry name" value="P-loop containing nucleotide triphosphate hydrolases"/>
    <property type="match status" value="2"/>
</dbReference>
<dbReference type="SMART" id="SM00382">
    <property type="entry name" value="AAA"/>
    <property type="match status" value="1"/>
</dbReference>
<name>A0A6C0AMI7_9ZZZZ</name>
<dbReference type="Pfam" id="PF05970">
    <property type="entry name" value="PIF1"/>
    <property type="match status" value="1"/>
</dbReference>
<dbReference type="CDD" id="cd18809">
    <property type="entry name" value="SF1_C_RecD"/>
    <property type="match status" value="1"/>
</dbReference>
<evidence type="ECO:0000259" key="9">
    <source>
        <dbReference type="SMART" id="SM00382"/>
    </source>
</evidence>
<evidence type="ECO:0000256" key="6">
    <source>
        <dbReference type="ARBA" id="ARBA00023125"/>
    </source>
</evidence>
<accession>A0A6C0AMI7</accession>
<evidence type="ECO:0000256" key="7">
    <source>
        <dbReference type="ARBA" id="ARBA00023204"/>
    </source>
</evidence>
<evidence type="ECO:0000313" key="10">
    <source>
        <dbReference type="EMBL" id="QHS80505.1"/>
    </source>
</evidence>
<evidence type="ECO:0000256" key="3">
    <source>
        <dbReference type="ARBA" id="ARBA00022801"/>
    </source>
</evidence>
<dbReference type="InterPro" id="IPR027417">
    <property type="entry name" value="P-loop_NTPase"/>
</dbReference>
<dbReference type="GO" id="GO:0006281">
    <property type="term" value="P:DNA repair"/>
    <property type="evidence" value="ECO:0007669"/>
    <property type="project" value="InterPro"/>
</dbReference>
<dbReference type="SUPFAM" id="SSF52540">
    <property type="entry name" value="P-loop containing nucleoside triphosphate hydrolases"/>
    <property type="match status" value="2"/>
</dbReference>
<dbReference type="InterPro" id="IPR049163">
    <property type="entry name" value="Pif1-like_2B_dom"/>
</dbReference>